<sequence length="63" mass="6555">MKNWIRLAAVLLIATGLSACYERPQEEQGPQTPAETPSPATPPETPPPGEPGGTPEQPPPASP</sequence>
<keyword evidence="2" id="KW-0732">Signal</keyword>
<comment type="caution">
    <text evidence="3">The sequence shown here is derived from an EMBL/GenBank/DDBJ whole genome shotgun (WGS) entry which is preliminary data.</text>
</comment>
<feature type="region of interest" description="Disordered" evidence="1">
    <location>
        <begin position="22"/>
        <end position="63"/>
    </location>
</feature>
<feature type="signal peptide" evidence="2">
    <location>
        <begin position="1"/>
        <end position="19"/>
    </location>
</feature>
<dbReference type="EMBL" id="VTOW01000003">
    <property type="protein sequence ID" value="NKE72549.1"/>
    <property type="molecule type" value="Genomic_DNA"/>
</dbReference>
<keyword evidence="4" id="KW-1185">Reference proteome</keyword>
<reference evidence="3 4" key="1">
    <citation type="journal article" date="2020" name="Nature">
        <title>Bacterial chemolithoautotrophy via manganese oxidation.</title>
        <authorList>
            <person name="Yu H."/>
            <person name="Leadbetter J.R."/>
        </authorList>
    </citation>
    <scope>NUCLEOTIDE SEQUENCE [LARGE SCALE GENOMIC DNA]</scope>
    <source>
        <strain evidence="3 4">Mn-1</strain>
    </source>
</reference>
<evidence type="ECO:0000256" key="2">
    <source>
        <dbReference type="SAM" id="SignalP"/>
    </source>
</evidence>
<proteinExistence type="predicted"/>
<dbReference type="AlphaFoldDB" id="A0A7X6ICK6"/>
<evidence type="ECO:0000313" key="4">
    <source>
        <dbReference type="Proteomes" id="UP000534783"/>
    </source>
</evidence>
<accession>A0A7X6ICK6</accession>
<protein>
    <submittedName>
        <fullName evidence="3">Uncharacterized protein</fullName>
    </submittedName>
</protein>
<evidence type="ECO:0000313" key="3">
    <source>
        <dbReference type="EMBL" id="NKE72549.1"/>
    </source>
</evidence>
<organism evidence="3 4">
    <name type="scientific">Candidatus Manganitrophus noduliformans</name>
    <dbReference type="NCBI Taxonomy" id="2606439"/>
    <lineage>
        <taxon>Bacteria</taxon>
        <taxon>Pseudomonadati</taxon>
        <taxon>Nitrospirota</taxon>
        <taxon>Nitrospiria</taxon>
        <taxon>Candidatus Troglogloeales</taxon>
        <taxon>Candidatus Manganitrophaceae</taxon>
        <taxon>Candidatus Manganitrophus</taxon>
    </lineage>
</organism>
<name>A0A7X6ICK6_9BACT</name>
<dbReference type="PROSITE" id="PS51257">
    <property type="entry name" value="PROKAR_LIPOPROTEIN"/>
    <property type="match status" value="1"/>
</dbReference>
<gene>
    <name evidence="3" type="ORF">MNODULE_17495</name>
</gene>
<dbReference type="Proteomes" id="UP000534783">
    <property type="component" value="Unassembled WGS sequence"/>
</dbReference>
<feature type="compositionally biased region" description="Pro residues" evidence="1">
    <location>
        <begin position="39"/>
        <end position="63"/>
    </location>
</feature>
<evidence type="ECO:0000256" key="1">
    <source>
        <dbReference type="SAM" id="MobiDB-lite"/>
    </source>
</evidence>
<feature type="chain" id="PRO_5031049757" evidence="2">
    <location>
        <begin position="20"/>
        <end position="63"/>
    </location>
</feature>